<evidence type="ECO:0000313" key="1">
    <source>
        <dbReference type="EMBL" id="QIQ01918.1"/>
    </source>
</evidence>
<dbReference type="CDD" id="cd11576">
    <property type="entry name" value="GH99_GH71_like_2"/>
    <property type="match status" value="1"/>
</dbReference>
<dbReference type="InterPro" id="IPR006311">
    <property type="entry name" value="TAT_signal"/>
</dbReference>
<dbReference type="KEGG" id="slia:HA039_06080"/>
<evidence type="ECO:0000313" key="2">
    <source>
        <dbReference type="Proteomes" id="UP000501179"/>
    </source>
</evidence>
<organism evidence="1 2">
    <name type="scientific">Streptomyces liangshanensis</name>
    <dbReference type="NCBI Taxonomy" id="2717324"/>
    <lineage>
        <taxon>Bacteria</taxon>
        <taxon>Bacillati</taxon>
        <taxon>Actinomycetota</taxon>
        <taxon>Actinomycetes</taxon>
        <taxon>Kitasatosporales</taxon>
        <taxon>Streptomycetaceae</taxon>
        <taxon>Streptomyces</taxon>
    </lineage>
</organism>
<keyword evidence="2" id="KW-1185">Reference proteome</keyword>
<sequence>MSERDHSRRTFLRGAGAAGIGAAAWAGAGSLSAAHAGTPGAEAAAAPRPNAAAATIGVKGKVYAGYQGWFGAAGDGSPQNAWIHWAGKTPSPGNQTFELYPDISVYPASGLYQTGYANLGNGQPAKLFSSYSTAVVDQHFKWMQQYGIDGAALQRFGGEVADTTRPNFRQRNDIQSKARDAAQKYGRGFYIEYDISGLTDANLVSTLQNDWTNTITGSLGLTNSPAYAREGGKPVVELWGLGVSNRAGTAQSCLALVNWFKSKGCYVIGGVPRGWRTDSNAKPGFAPVYAALNMVSPWNVGNSVVDQKLFDDDVAKLKASGQDYQPVIFPGFAWSNWKAGSPRNEIPRKAGTFMWQQAVAVARSGTKSAFIAMFDEYDEATAIAPAATDKSQIPTNQYFLTLDADGTKVSSNYYMRLAGAATKMINGSAPVSTTIPIPPVG</sequence>
<protein>
    <submittedName>
        <fullName evidence="1">Xylosidase/arabinosidase</fullName>
    </submittedName>
</protein>
<dbReference type="Gene3D" id="3.20.20.80">
    <property type="entry name" value="Glycosidases"/>
    <property type="match status" value="1"/>
</dbReference>
<dbReference type="PROSITE" id="PS51318">
    <property type="entry name" value="TAT"/>
    <property type="match status" value="1"/>
</dbReference>
<name>A0A6G9GUI5_9ACTN</name>
<gene>
    <name evidence="1" type="ORF">HA039_06080</name>
</gene>
<dbReference type="AlphaFoldDB" id="A0A6G9GUI5"/>
<dbReference type="EMBL" id="CP050177">
    <property type="protein sequence ID" value="QIQ01918.1"/>
    <property type="molecule type" value="Genomic_DNA"/>
</dbReference>
<proteinExistence type="predicted"/>
<dbReference type="RefSeq" id="WP_167024881.1">
    <property type="nucleotide sequence ID" value="NZ_CP050177.1"/>
</dbReference>
<dbReference type="Proteomes" id="UP000501179">
    <property type="component" value="Chromosome"/>
</dbReference>
<accession>A0A6G9GUI5</accession>
<reference evidence="1 2" key="1">
    <citation type="submission" date="2020-03" db="EMBL/GenBank/DDBJ databases">
        <title>A novel species.</title>
        <authorList>
            <person name="Gao J."/>
        </authorList>
    </citation>
    <scope>NUCLEOTIDE SEQUENCE [LARGE SCALE GENOMIC DNA]</scope>
    <source>
        <strain evidence="1 2">QMT-12</strain>
    </source>
</reference>